<evidence type="ECO:0000313" key="2">
    <source>
        <dbReference type="Proteomes" id="UP000176741"/>
    </source>
</evidence>
<evidence type="ECO:0000313" key="1">
    <source>
        <dbReference type="EMBL" id="OGM19190.1"/>
    </source>
</evidence>
<dbReference type="AlphaFoldDB" id="A0A1F7XW55"/>
<proteinExistence type="predicted"/>
<dbReference type="EMBL" id="MGGD01000079">
    <property type="protein sequence ID" value="OGM19190.1"/>
    <property type="molecule type" value="Genomic_DNA"/>
</dbReference>
<protein>
    <submittedName>
        <fullName evidence="1">Uncharacterized protein</fullName>
    </submittedName>
</protein>
<organism evidence="1 2">
    <name type="scientific">Candidatus Woesebacteria bacterium RIFCSPHIGHO2_01_FULL_38_26b</name>
    <dbReference type="NCBI Taxonomy" id="1802491"/>
    <lineage>
        <taxon>Bacteria</taxon>
        <taxon>Candidatus Woeseibacteriota</taxon>
    </lineage>
</organism>
<comment type="caution">
    <text evidence="1">The sequence shown here is derived from an EMBL/GenBank/DDBJ whole genome shotgun (WGS) entry which is preliminary data.</text>
</comment>
<sequence>MSGKEILLDQIHFSPYVERLPRVNEDVKSVEKIDSKEILRKNGIAYKVTVETEDLKHSFLLGFIPDKKMAEKEHFGEHTISVIQPLKRYGDKSSIPLEKLKRLIDWWDEENLEGALWLALLHERDLCLVYEDIATAYLADALYDFVEEVVKSTPKVLKKMREMKLA</sequence>
<gene>
    <name evidence="1" type="ORF">A2771_02640</name>
</gene>
<name>A0A1F7XW55_9BACT</name>
<reference evidence="1 2" key="1">
    <citation type="journal article" date="2016" name="Nat. Commun.">
        <title>Thousands of microbial genomes shed light on interconnected biogeochemical processes in an aquifer system.</title>
        <authorList>
            <person name="Anantharaman K."/>
            <person name="Brown C.T."/>
            <person name="Hug L.A."/>
            <person name="Sharon I."/>
            <person name="Castelle C.J."/>
            <person name="Probst A.J."/>
            <person name="Thomas B.C."/>
            <person name="Singh A."/>
            <person name="Wilkins M.J."/>
            <person name="Karaoz U."/>
            <person name="Brodie E.L."/>
            <person name="Williams K.H."/>
            <person name="Hubbard S.S."/>
            <person name="Banfield J.F."/>
        </authorList>
    </citation>
    <scope>NUCLEOTIDE SEQUENCE [LARGE SCALE GENOMIC DNA]</scope>
</reference>
<dbReference type="Proteomes" id="UP000176741">
    <property type="component" value="Unassembled WGS sequence"/>
</dbReference>
<accession>A0A1F7XW55</accession>